<dbReference type="GeneID" id="84907258"/>
<reference evidence="1 2" key="1">
    <citation type="journal article" date="2021" name="Pathogens">
        <title>Isolation and Characterization of Kingella bonacorsii sp. nov., A Novel Kingella Species Detected in a Stable Periodontitis Subject.</title>
        <authorList>
            <person name="Antezack A."/>
            <person name="Boxberger M."/>
            <person name="Rolland C."/>
            <person name="Monnet-Corti V."/>
            <person name="La Scola B."/>
        </authorList>
    </citation>
    <scope>NUCLEOTIDE SEQUENCE [LARGE SCALE GENOMIC DNA]</scope>
    <source>
        <strain evidence="1 2">Marseille-Q4569</strain>
    </source>
</reference>
<gene>
    <name evidence="1" type="ORF">JDW22_11750</name>
</gene>
<name>A0ABS1BVP6_9NEIS</name>
<dbReference type="EMBL" id="JAEHNZ010000004">
    <property type="protein sequence ID" value="MBK0397229.1"/>
    <property type="molecule type" value="Genomic_DNA"/>
</dbReference>
<dbReference type="Proteomes" id="UP000614058">
    <property type="component" value="Unassembled WGS sequence"/>
</dbReference>
<evidence type="ECO:0000313" key="2">
    <source>
        <dbReference type="Proteomes" id="UP000614058"/>
    </source>
</evidence>
<protein>
    <submittedName>
        <fullName evidence="1">Uncharacterized protein</fullName>
    </submittedName>
</protein>
<accession>A0ABS1BVP6</accession>
<organism evidence="1 2">
    <name type="scientific">Kingella bonacorsii</name>
    <dbReference type="NCBI Taxonomy" id="2796361"/>
    <lineage>
        <taxon>Bacteria</taxon>
        <taxon>Pseudomonadati</taxon>
        <taxon>Pseudomonadota</taxon>
        <taxon>Betaproteobacteria</taxon>
        <taxon>Neisseriales</taxon>
        <taxon>Neisseriaceae</taxon>
        <taxon>Kingella</taxon>
    </lineage>
</organism>
<dbReference type="RefSeq" id="WP_003793648.1">
    <property type="nucleotide sequence ID" value="NZ_JAEHNZ010000004.1"/>
</dbReference>
<proteinExistence type="predicted"/>
<sequence length="77" mass="9044">MSRKWTQEKLLGILAYRPFITVSDFDAADEGKRKCAIAAMREGWVKLEQRTGYFVVRLARQPENAYTRRRYGRMTAL</sequence>
<evidence type="ECO:0000313" key="1">
    <source>
        <dbReference type="EMBL" id="MBK0397229.1"/>
    </source>
</evidence>
<comment type="caution">
    <text evidence="1">The sequence shown here is derived from an EMBL/GenBank/DDBJ whole genome shotgun (WGS) entry which is preliminary data.</text>
</comment>
<keyword evidence="2" id="KW-1185">Reference proteome</keyword>